<name>A0A398CN90_9BACL</name>
<dbReference type="EMBL" id="QXJM01000039">
    <property type="protein sequence ID" value="RIE02709.1"/>
    <property type="molecule type" value="Genomic_DNA"/>
</dbReference>
<reference evidence="1 2" key="1">
    <citation type="submission" date="2018-09" db="EMBL/GenBank/DDBJ databases">
        <title>Cohnella cavernae sp. nov., isolated from a karst cave.</title>
        <authorList>
            <person name="Zhu H."/>
        </authorList>
    </citation>
    <scope>NUCLEOTIDE SEQUENCE [LARGE SCALE GENOMIC DNA]</scope>
    <source>
        <strain evidence="1 2">K2E09-144</strain>
    </source>
</reference>
<sequence length="115" mass="12023">MAGQRITLLGALAVTFELTITSGGTSRTIDDFGDSFVVRSFPVGNGPVPDSIGADIRVLRQGRRGGARLCSGPLFQGPVGVYHAIVSRTGNSTYAAAIRKRSFLTWAAIGGAGRR</sequence>
<protein>
    <submittedName>
        <fullName evidence="1">Uncharacterized protein</fullName>
    </submittedName>
</protein>
<keyword evidence="2" id="KW-1185">Reference proteome</keyword>
<gene>
    <name evidence="1" type="ORF">D3H35_18840</name>
</gene>
<accession>A0A398CN90</accession>
<dbReference type="OrthoDB" id="1723494at2"/>
<dbReference type="RefSeq" id="WP_119150747.1">
    <property type="nucleotide sequence ID" value="NZ_QXJM01000039.1"/>
</dbReference>
<organism evidence="1 2">
    <name type="scientific">Cohnella faecalis</name>
    <dbReference type="NCBI Taxonomy" id="2315694"/>
    <lineage>
        <taxon>Bacteria</taxon>
        <taxon>Bacillati</taxon>
        <taxon>Bacillota</taxon>
        <taxon>Bacilli</taxon>
        <taxon>Bacillales</taxon>
        <taxon>Paenibacillaceae</taxon>
        <taxon>Cohnella</taxon>
    </lineage>
</organism>
<dbReference type="Proteomes" id="UP000266340">
    <property type="component" value="Unassembled WGS sequence"/>
</dbReference>
<evidence type="ECO:0000313" key="2">
    <source>
        <dbReference type="Proteomes" id="UP000266340"/>
    </source>
</evidence>
<evidence type="ECO:0000313" key="1">
    <source>
        <dbReference type="EMBL" id="RIE02709.1"/>
    </source>
</evidence>
<comment type="caution">
    <text evidence="1">The sequence shown here is derived from an EMBL/GenBank/DDBJ whole genome shotgun (WGS) entry which is preliminary data.</text>
</comment>
<proteinExistence type="predicted"/>
<dbReference type="AlphaFoldDB" id="A0A398CN90"/>